<comment type="caution">
    <text evidence="2">The sequence shown here is derived from an EMBL/GenBank/DDBJ whole genome shotgun (WGS) entry which is preliminary data.</text>
</comment>
<accession>A0A368F820</accession>
<feature type="signal peptide" evidence="1">
    <location>
        <begin position="1"/>
        <end position="17"/>
    </location>
</feature>
<feature type="chain" id="PRO_5017041420" description="Saposin B-type domain-containing protein" evidence="1">
    <location>
        <begin position="18"/>
        <end position="102"/>
    </location>
</feature>
<dbReference type="EMBL" id="JOJR01003637">
    <property type="protein sequence ID" value="RCN27718.1"/>
    <property type="molecule type" value="Genomic_DNA"/>
</dbReference>
<keyword evidence="1" id="KW-0732">Signal</keyword>
<name>A0A368F820_ANCCA</name>
<dbReference type="AlphaFoldDB" id="A0A368F820"/>
<evidence type="ECO:0000313" key="2">
    <source>
        <dbReference type="EMBL" id="RCN27718.1"/>
    </source>
</evidence>
<reference evidence="2 3" key="1">
    <citation type="submission" date="2014-10" db="EMBL/GenBank/DDBJ databases">
        <title>Draft genome of the hookworm Ancylostoma caninum.</title>
        <authorList>
            <person name="Mitreva M."/>
        </authorList>
    </citation>
    <scope>NUCLEOTIDE SEQUENCE [LARGE SCALE GENOMIC DNA]</scope>
    <source>
        <strain evidence="2 3">Baltimore</strain>
    </source>
</reference>
<sequence length="102" mass="11377">MRAFLLLLAITVAVALSAVGDLDHTSDCFICRRVLVAALWAPGASSYEERFDRACNHYKSFVKKRPICNQIASEFLASSCLRDKFKGRSTLDVREALSITHL</sequence>
<gene>
    <name evidence="2" type="ORF">ANCCAN_26546</name>
</gene>
<evidence type="ECO:0000313" key="3">
    <source>
        <dbReference type="Proteomes" id="UP000252519"/>
    </source>
</evidence>
<evidence type="ECO:0000256" key="1">
    <source>
        <dbReference type="SAM" id="SignalP"/>
    </source>
</evidence>
<proteinExistence type="predicted"/>
<protein>
    <recommendedName>
        <fullName evidence="4">Saposin B-type domain-containing protein</fullName>
    </recommendedName>
</protein>
<organism evidence="2 3">
    <name type="scientific">Ancylostoma caninum</name>
    <name type="common">Dog hookworm</name>
    <dbReference type="NCBI Taxonomy" id="29170"/>
    <lineage>
        <taxon>Eukaryota</taxon>
        <taxon>Metazoa</taxon>
        <taxon>Ecdysozoa</taxon>
        <taxon>Nematoda</taxon>
        <taxon>Chromadorea</taxon>
        <taxon>Rhabditida</taxon>
        <taxon>Rhabditina</taxon>
        <taxon>Rhabditomorpha</taxon>
        <taxon>Strongyloidea</taxon>
        <taxon>Ancylostomatidae</taxon>
        <taxon>Ancylostomatinae</taxon>
        <taxon>Ancylostoma</taxon>
    </lineage>
</organism>
<keyword evidence="3" id="KW-1185">Reference proteome</keyword>
<dbReference type="Proteomes" id="UP000252519">
    <property type="component" value="Unassembled WGS sequence"/>
</dbReference>
<evidence type="ECO:0008006" key="4">
    <source>
        <dbReference type="Google" id="ProtNLM"/>
    </source>
</evidence>